<dbReference type="EMBL" id="JAGZMU010000011">
    <property type="protein sequence ID" value="MBS4894150.1"/>
    <property type="molecule type" value="Genomic_DNA"/>
</dbReference>
<dbReference type="InterPro" id="IPR029464">
    <property type="entry name" value="HSDR_N"/>
</dbReference>
<dbReference type="Gene3D" id="3.90.1570.30">
    <property type="match status" value="1"/>
</dbReference>
<organism evidence="2 3">
    <name type="scientific">Veillonella parvula</name>
    <name type="common">Staphylococcus parvulus</name>
    <dbReference type="NCBI Taxonomy" id="29466"/>
    <lineage>
        <taxon>Bacteria</taxon>
        <taxon>Bacillati</taxon>
        <taxon>Bacillota</taxon>
        <taxon>Negativicutes</taxon>
        <taxon>Veillonellales</taxon>
        <taxon>Veillonellaceae</taxon>
        <taxon>Veillonella</taxon>
    </lineage>
</organism>
<evidence type="ECO:0000313" key="2">
    <source>
        <dbReference type="EMBL" id="MBS4894150.1"/>
    </source>
</evidence>
<gene>
    <name evidence="2" type="ORF">KHZ90_10335</name>
</gene>
<protein>
    <submittedName>
        <fullName evidence="2">Type I restriction enzyme HsdR N-terminal domain-containing protein</fullName>
    </submittedName>
</protein>
<evidence type="ECO:0000313" key="3">
    <source>
        <dbReference type="Proteomes" id="UP000778864"/>
    </source>
</evidence>
<comment type="caution">
    <text evidence="2">The sequence shown here is derived from an EMBL/GenBank/DDBJ whole genome shotgun (WGS) entry which is preliminary data.</text>
</comment>
<name>A0A942WVV5_VEIPA</name>
<sequence length="399" mass="46815">MENVECIFNSIKLHERKQDEKCYFDPIRYFLVQKTPEEEVRQKTIIFIQKKLGIPIERIRVEEPMCHVKKGLRGRADIVVYRDDKQEEALMVIECKAPYIDVECNVVLDQAIRYRDILNAKYIMLVNGVNAVVYQFKNGKLKEVDKIPSYQELLKSKVKIVKQSKDKPYTFEDIKSKRLQNKFLNEGYMGEDSPPKNYEFYLNLLNLLLLKNITSSNILEKLNVIEDCFRGVTFFGNRGGGQYQVWTRLFIAKDYERKDQVLGISICGTEHTENDPHWGNRLGVTQLNVSITNKETRHHSLQLNLDKFCKFDINTNMIEITHNGAITRGRDGALPKKELLDYVQKRAPELVKDDKIYLGRLDNSRLLEWRNSNVQSFIRNLLRYAVLRDGFRSEYKKSK</sequence>
<proteinExistence type="predicted"/>
<dbReference type="Proteomes" id="UP000778864">
    <property type="component" value="Unassembled WGS sequence"/>
</dbReference>
<feature type="domain" description="Type I restriction enzyme R protein N-terminal" evidence="1">
    <location>
        <begin position="36"/>
        <end position="148"/>
    </location>
</feature>
<dbReference type="RefSeq" id="WP_278457938.1">
    <property type="nucleotide sequence ID" value="NZ_CAJPMQ010000011.1"/>
</dbReference>
<evidence type="ECO:0000259" key="1">
    <source>
        <dbReference type="Pfam" id="PF13588"/>
    </source>
</evidence>
<dbReference type="AlphaFoldDB" id="A0A942WVV5"/>
<accession>A0A942WVV5</accession>
<reference evidence="2" key="1">
    <citation type="submission" date="2021-02" db="EMBL/GenBank/DDBJ databases">
        <title>Infant gut strain persistence is associated with maternal origin, phylogeny, and functional potential including surface adhesion and iron acquisition.</title>
        <authorList>
            <person name="Lou Y.C."/>
        </authorList>
    </citation>
    <scope>NUCLEOTIDE SEQUENCE</scope>
    <source>
        <strain evidence="2">L3_108_031G1_dasL3_108_031G1_concoct_20</strain>
    </source>
</reference>
<dbReference type="Pfam" id="PF13588">
    <property type="entry name" value="HSDR_N_2"/>
    <property type="match status" value="1"/>
</dbReference>